<dbReference type="Proteomes" id="UP001139502">
    <property type="component" value="Unassembled WGS sequence"/>
</dbReference>
<keyword evidence="1" id="KW-0472">Membrane</keyword>
<evidence type="ECO:0000313" key="2">
    <source>
        <dbReference type="EMBL" id="MCP3426754.1"/>
    </source>
</evidence>
<dbReference type="EMBL" id="JANAFB010000035">
    <property type="protein sequence ID" value="MCP3426754.1"/>
    <property type="molecule type" value="Genomic_DNA"/>
</dbReference>
<reference evidence="2" key="1">
    <citation type="submission" date="2022-06" db="EMBL/GenBank/DDBJ databases">
        <title>Rothia sp. isolated from sandalwood seedling.</title>
        <authorList>
            <person name="Tuikhar N."/>
            <person name="Kirdat K."/>
            <person name="Thorat V."/>
            <person name="Swetha P."/>
            <person name="Padma S."/>
            <person name="Sundararaj R."/>
            <person name="Yadav A."/>
        </authorList>
    </citation>
    <scope>NUCLEOTIDE SEQUENCE</scope>
    <source>
        <strain evidence="2">AR01</strain>
    </source>
</reference>
<evidence type="ECO:0000256" key="1">
    <source>
        <dbReference type="SAM" id="Phobius"/>
    </source>
</evidence>
<evidence type="ECO:0000313" key="3">
    <source>
        <dbReference type="Proteomes" id="UP001139502"/>
    </source>
</evidence>
<comment type="caution">
    <text evidence="2">The sequence shown here is derived from an EMBL/GenBank/DDBJ whole genome shotgun (WGS) entry which is preliminary data.</text>
</comment>
<keyword evidence="3" id="KW-1185">Reference proteome</keyword>
<protein>
    <submittedName>
        <fullName evidence="2">Cation-translocating P-type ATPase</fullName>
    </submittedName>
</protein>
<gene>
    <name evidence="2" type="ORF">NBM05_12265</name>
</gene>
<feature type="non-terminal residue" evidence="2">
    <location>
        <position position="1"/>
    </location>
</feature>
<feature type="transmembrane region" description="Helical" evidence="1">
    <location>
        <begin position="68"/>
        <end position="87"/>
    </location>
</feature>
<feature type="transmembrane region" description="Helical" evidence="1">
    <location>
        <begin position="129"/>
        <end position="148"/>
    </location>
</feature>
<feature type="transmembrane region" description="Helical" evidence="1">
    <location>
        <begin position="34"/>
        <end position="56"/>
    </location>
</feature>
<sequence length="172" mass="18864">QSSAANRMRSGGPSCVLPVPPNTRRYVSGFLRRALHFALPNAVVVTLGVVGINLYARVADSVSATTEEIQTSSFIVLVLLGLWILCVGSRPLTRARLGLLLLMYVLLVVVLSVPWSLLYHEFQTPQADLLWAALIVSAVGSALIELNFRLHSRWLRLTQREAYDAAVRAGQV</sequence>
<name>A0A9X2HG54_9MICC</name>
<accession>A0A9X2HG54</accession>
<dbReference type="AlphaFoldDB" id="A0A9X2HG54"/>
<feature type="transmembrane region" description="Helical" evidence="1">
    <location>
        <begin position="99"/>
        <end position="117"/>
    </location>
</feature>
<proteinExistence type="predicted"/>
<organism evidence="2 3">
    <name type="scientific">Rothia santali</name>
    <dbReference type="NCBI Taxonomy" id="2949643"/>
    <lineage>
        <taxon>Bacteria</taxon>
        <taxon>Bacillati</taxon>
        <taxon>Actinomycetota</taxon>
        <taxon>Actinomycetes</taxon>
        <taxon>Micrococcales</taxon>
        <taxon>Micrococcaceae</taxon>
        <taxon>Rothia</taxon>
    </lineage>
</organism>
<keyword evidence="1" id="KW-0812">Transmembrane</keyword>
<keyword evidence="1" id="KW-1133">Transmembrane helix</keyword>